<dbReference type="PANTHER" id="PTHR23034">
    <property type="entry name" value="GLUTAMATE-RICH PROTEIN 3"/>
    <property type="match status" value="1"/>
</dbReference>
<feature type="non-terminal residue" evidence="2">
    <location>
        <position position="61"/>
    </location>
</feature>
<reference evidence="2" key="1">
    <citation type="submission" date="2021-02" db="EMBL/GenBank/DDBJ databases">
        <authorList>
            <person name="Nowell W R."/>
        </authorList>
    </citation>
    <scope>NUCLEOTIDE SEQUENCE</scope>
</reference>
<evidence type="ECO:0000259" key="1">
    <source>
        <dbReference type="Pfam" id="PF15257"/>
    </source>
</evidence>
<dbReference type="EMBL" id="CAJOBP010079227">
    <property type="protein sequence ID" value="CAF4909024.1"/>
    <property type="molecule type" value="Genomic_DNA"/>
</dbReference>
<dbReference type="InterPro" id="IPR027962">
    <property type="entry name" value="ERICH3"/>
</dbReference>
<evidence type="ECO:0000313" key="2">
    <source>
        <dbReference type="EMBL" id="CAF4909024.1"/>
    </source>
</evidence>
<feature type="non-terminal residue" evidence="2">
    <location>
        <position position="1"/>
    </location>
</feature>
<name>A0A821VJ70_9BILA</name>
<sequence>KFSFESRRHPDYPFALALYINGLIDSRISTCCEYRHKRNVPLGGKQGLFGIVDVIDAKPCR</sequence>
<dbReference type="AlphaFoldDB" id="A0A821VJ70"/>
<organism evidence="2 3">
    <name type="scientific">Rotaria socialis</name>
    <dbReference type="NCBI Taxonomy" id="392032"/>
    <lineage>
        <taxon>Eukaryota</taxon>
        <taxon>Metazoa</taxon>
        <taxon>Spiralia</taxon>
        <taxon>Gnathifera</taxon>
        <taxon>Rotifera</taxon>
        <taxon>Eurotatoria</taxon>
        <taxon>Bdelloidea</taxon>
        <taxon>Philodinida</taxon>
        <taxon>Philodinidae</taxon>
        <taxon>Rotaria</taxon>
    </lineage>
</organism>
<accession>A0A821VJ70</accession>
<dbReference type="PANTHER" id="PTHR23034:SF2">
    <property type="entry name" value="GLUTAMATE-RICH PROTEIN 3"/>
    <property type="match status" value="1"/>
</dbReference>
<proteinExistence type="predicted"/>
<dbReference type="InterPro" id="IPR048257">
    <property type="entry name" value="DUF4590"/>
</dbReference>
<comment type="caution">
    <text evidence="2">The sequence shown here is derived from an EMBL/GenBank/DDBJ whole genome shotgun (WGS) entry which is preliminary data.</text>
</comment>
<gene>
    <name evidence="2" type="ORF">UJA718_LOCUS45878</name>
</gene>
<keyword evidence="3" id="KW-1185">Reference proteome</keyword>
<feature type="domain" description="DUF4590" evidence="1">
    <location>
        <begin position="1"/>
        <end position="60"/>
    </location>
</feature>
<protein>
    <recommendedName>
        <fullName evidence="1">DUF4590 domain-containing protein</fullName>
    </recommendedName>
</protein>
<dbReference type="Pfam" id="PF15257">
    <property type="entry name" value="DUF4590"/>
    <property type="match status" value="1"/>
</dbReference>
<dbReference type="Proteomes" id="UP000663873">
    <property type="component" value="Unassembled WGS sequence"/>
</dbReference>
<evidence type="ECO:0000313" key="3">
    <source>
        <dbReference type="Proteomes" id="UP000663873"/>
    </source>
</evidence>